<feature type="region of interest" description="Disordered" evidence="1">
    <location>
        <begin position="177"/>
        <end position="196"/>
    </location>
</feature>
<organism evidence="2 3">
    <name type="scientific">Solanum verrucosum</name>
    <dbReference type="NCBI Taxonomy" id="315347"/>
    <lineage>
        <taxon>Eukaryota</taxon>
        <taxon>Viridiplantae</taxon>
        <taxon>Streptophyta</taxon>
        <taxon>Embryophyta</taxon>
        <taxon>Tracheophyta</taxon>
        <taxon>Spermatophyta</taxon>
        <taxon>Magnoliopsida</taxon>
        <taxon>eudicotyledons</taxon>
        <taxon>Gunneridae</taxon>
        <taxon>Pentapetalae</taxon>
        <taxon>asterids</taxon>
        <taxon>lamiids</taxon>
        <taxon>Solanales</taxon>
        <taxon>Solanaceae</taxon>
        <taxon>Solanoideae</taxon>
        <taxon>Solaneae</taxon>
        <taxon>Solanum</taxon>
    </lineage>
</organism>
<evidence type="ECO:0000256" key="1">
    <source>
        <dbReference type="SAM" id="MobiDB-lite"/>
    </source>
</evidence>
<keyword evidence="3" id="KW-1185">Reference proteome</keyword>
<accession>A0AAF0QY97</accession>
<evidence type="ECO:0000313" key="2">
    <source>
        <dbReference type="EMBL" id="WMV31756.1"/>
    </source>
</evidence>
<dbReference type="PANTHER" id="PTHR33702:SF19">
    <property type="entry name" value="BINDING PROTEIN"/>
    <property type="match status" value="1"/>
</dbReference>
<protein>
    <submittedName>
        <fullName evidence="2">Uncharacterized protein</fullName>
    </submittedName>
</protein>
<sequence>MEGGLSVSTPSLSSGLKCYWKRRRRGGYERLNGSGCRRKNRVGLGRGRFWKINLKPRLNLKLRRFSPKKLLLNMRDAYVNMMMKIANSRCMSSGIGGGFGTRQLKEYDEKMLVEIYKSMIIAQGQLVARDGVGVSAGAVKFGTPILCQRTGRWSCLGSCQTMAVWRNTWETRNIALEGSQTETGPKATRKGEKKGVEMSQQQVDRIREELSCAVIVSVHSSPFSSIS</sequence>
<gene>
    <name evidence="2" type="ORF">MTR67_025141</name>
</gene>
<dbReference type="Proteomes" id="UP001234989">
    <property type="component" value="Chromosome 6"/>
</dbReference>
<evidence type="ECO:0000313" key="3">
    <source>
        <dbReference type="Proteomes" id="UP001234989"/>
    </source>
</evidence>
<proteinExistence type="predicted"/>
<dbReference type="PANTHER" id="PTHR33702">
    <property type="entry name" value="BNAA09G40010D PROTEIN"/>
    <property type="match status" value="1"/>
</dbReference>
<dbReference type="EMBL" id="CP133617">
    <property type="protein sequence ID" value="WMV31756.1"/>
    <property type="molecule type" value="Genomic_DNA"/>
</dbReference>
<dbReference type="AlphaFoldDB" id="A0AAF0QY97"/>
<reference evidence="2" key="1">
    <citation type="submission" date="2023-08" db="EMBL/GenBank/DDBJ databases">
        <title>A de novo genome assembly of Solanum verrucosum Schlechtendal, a Mexican diploid species geographically isolated from the other diploid A-genome species in potato relatives.</title>
        <authorList>
            <person name="Hosaka K."/>
        </authorList>
    </citation>
    <scope>NUCLEOTIDE SEQUENCE</scope>
    <source>
        <tissue evidence="2">Young leaves</tissue>
    </source>
</reference>
<name>A0AAF0QY97_SOLVR</name>